<dbReference type="InterPro" id="IPR051635">
    <property type="entry name" value="SNAT-like"/>
</dbReference>
<name>A0A0C9XST3_9AGAR</name>
<evidence type="ECO:0000313" key="5">
    <source>
        <dbReference type="Proteomes" id="UP000054477"/>
    </source>
</evidence>
<dbReference type="InterPro" id="IPR016181">
    <property type="entry name" value="Acyl_CoA_acyltransferase"/>
</dbReference>
<dbReference type="STRING" id="1095629.A0A0C9XST3"/>
<dbReference type="PROSITE" id="PS51186">
    <property type="entry name" value="GNAT"/>
    <property type="match status" value="1"/>
</dbReference>
<proteinExistence type="predicted"/>
<gene>
    <name evidence="4" type="ORF">K443DRAFT_50881</name>
</gene>
<evidence type="ECO:0000313" key="4">
    <source>
        <dbReference type="EMBL" id="KIJ98947.1"/>
    </source>
</evidence>
<feature type="domain" description="N-acetyltransferase" evidence="3">
    <location>
        <begin position="1"/>
        <end position="127"/>
    </location>
</feature>
<keyword evidence="5" id="KW-1185">Reference proteome</keyword>
<accession>A0A0C9XST3</accession>
<dbReference type="GO" id="GO:0004059">
    <property type="term" value="F:aralkylamine N-acetyltransferase activity"/>
    <property type="evidence" value="ECO:0007669"/>
    <property type="project" value="TreeGrafter"/>
</dbReference>
<feature type="non-terminal residue" evidence="4">
    <location>
        <position position="127"/>
    </location>
</feature>
<keyword evidence="1" id="KW-0808">Transferase</keyword>
<dbReference type="SUPFAM" id="SSF55729">
    <property type="entry name" value="Acyl-CoA N-acyltransferases (Nat)"/>
    <property type="match status" value="1"/>
</dbReference>
<dbReference type="InterPro" id="IPR000182">
    <property type="entry name" value="GNAT_dom"/>
</dbReference>
<dbReference type="CDD" id="cd04301">
    <property type="entry name" value="NAT_SF"/>
    <property type="match status" value="1"/>
</dbReference>
<keyword evidence="2" id="KW-0012">Acyltransferase</keyword>
<evidence type="ECO:0000256" key="1">
    <source>
        <dbReference type="ARBA" id="ARBA00022679"/>
    </source>
</evidence>
<protein>
    <recommendedName>
        <fullName evidence="3">N-acetyltransferase domain-containing protein</fullName>
    </recommendedName>
</protein>
<feature type="non-terminal residue" evidence="4">
    <location>
        <position position="1"/>
    </location>
</feature>
<evidence type="ECO:0000259" key="3">
    <source>
        <dbReference type="PROSITE" id="PS51186"/>
    </source>
</evidence>
<dbReference type="PANTHER" id="PTHR10908:SF0">
    <property type="entry name" value="SEROTONIN N-ACETYLTRANSFERASE"/>
    <property type="match status" value="1"/>
</dbReference>
<dbReference type="Proteomes" id="UP000054477">
    <property type="component" value="Unassembled WGS sequence"/>
</dbReference>
<dbReference type="PANTHER" id="PTHR10908">
    <property type="entry name" value="SEROTONIN N-ACETYLTRANSFERASE"/>
    <property type="match status" value="1"/>
</dbReference>
<sequence length="127" mass="14177">RQSQAGDLFLGAYVDSNDTRQLVGYVCSTLSPAETLTHESMSTHVPNSSSVCIHSVCVSAAHRNQGTGLRLLKEYISHLQNARKGGQPYRRVLLITHEELRPFYEKAGFEWLGVSSVVHGTKPWYDM</sequence>
<reference evidence="5" key="2">
    <citation type="submission" date="2015-01" db="EMBL/GenBank/DDBJ databases">
        <title>Evolutionary Origins and Diversification of the Mycorrhizal Mutualists.</title>
        <authorList>
            <consortium name="DOE Joint Genome Institute"/>
            <consortium name="Mycorrhizal Genomics Consortium"/>
            <person name="Kohler A."/>
            <person name="Kuo A."/>
            <person name="Nagy L.G."/>
            <person name="Floudas D."/>
            <person name="Copeland A."/>
            <person name="Barry K.W."/>
            <person name="Cichocki N."/>
            <person name="Veneault-Fourrey C."/>
            <person name="LaButti K."/>
            <person name="Lindquist E.A."/>
            <person name="Lipzen A."/>
            <person name="Lundell T."/>
            <person name="Morin E."/>
            <person name="Murat C."/>
            <person name="Riley R."/>
            <person name="Ohm R."/>
            <person name="Sun H."/>
            <person name="Tunlid A."/>
            <person name="Henrissat B."/>
            <person name="Grigoriev I.V."/>
            <person name="Hibbett D.S."/>
            <person name="Martin F."/>
        </authorList>
    </citation>
    <scope>NUCLEOTIDE SEQUENCE [LARGE SCALE GENOMIC DNA]</scope>
    <source>
        <strain evidence="5">LaAM-08-1</strain>
    </source>
</reference>
<dbReference type="HOGENOM" id="CLU_061829_2_1_1"/>
<dbReference type="EMBL" id="KN838657">
    <property type="protein sequence ID" value="KIJ98947.1"/>
    <property type="molecule type" value="Genomic_DNA"/>
</dbReference>
<organism evidence="4 5">
    <name type="scientific">Laccaria amethystina LaAM-08-1</name>
    <dbReference type="NCBI Taxonomy" id="1095629"/>
    <lineage>
        <taxon>Eukaryota</taxon>
        <taxon>Fungi</taxon>
        <taxon>Dikarya</taxon>
        <taxon>Basidiomycota</taxon>
        <taxon>Agaricomycotina</taxon>
        <taxon>Agaricomycetes</taxon>
        <taxon>Agaricomycetidae</taxon>
        <taxon>Agaricales</taxon>
        <taxon>Agaricineae</taxon>
        <taxon>Hydnangiaceae</taxon>
        <taxon>Laccaria</taxon>
    </lineage>
</organism>
<reference evidence="4 5" key="1">
    <citation type="submission" date="2014-04" db="EMBL/GenBank/DDBJ databases">
        <authorList>
            <consortium name="DOE Joint Genome Institute"/>
            <person name="Kuo A."/>
            <person name="Kohler A."/>
            <person name="Nagy L.G."/>
            <person name="Floudas D."/>
            <person name="Copeland A."/>
            <person name="Barry K.W."/>
            <person name="Cichocki N."/>
            <person name="Veneault-Fourrey C."/>
            <person name="LaButti K."/>
            <person name="Lindquist E.A."/>
            <person name="Lipzen A."/>
            <person name="Lundell T."/>
            <person name="Morin E."/>
            <person name="Murat C."/>
            <person name="Sun H."/>
            <person name="Tunlid A."/>
            <person name="Henrissat B."/>
            <person name="Grigoriev I.V."/>
            <person name="Hibbett D.S."/>
            <person name="Martin F."/>
            <person name="Nordberg H.P."/>
            <person name="Cantor M.N."/>
            <person name="Hua S.X."/>
        </authorList>
    </citation>
    <scope>NUCLEOTIDE SEQUENCE [LARGE SCALE GENOMIC DNA]</scope>
    <source>
        <strain evidence="4 5">LaAM-08-1</strain>
    </source>
</reference>
<dbReference type="Pfam" id="PF13508">
    <property type="entry name" value="Acetyltransf_7"/>
    <property type="match status" value="1"/>
</dbReference>
<dbReference type="OrthoDB" id="30840at2759"/>
<dbReference type="Gene3D" id="3.40.630.30">
    <property type="match status" value="1"/>
</dbReference>
<dbReference type="GO" id="GO:0005737">
    <property type="term" value="C:cytoplasm"/>
    <property type="evidence" value="ECO:0007669"/>
    <property type="project" value="TreeGrafter"/>
</dbReference>
<evidence type="ECO:0000256" key="2">
    <source>
        <dbReference type="ARBA" id="ARBA00023315"/>
    </source>
</evidence>
<dbReference type="AlphaFoldDB" id="A0A0C9XST3"/>